<protein>
    <submittedName>
        <fullName evidence="2">Uncharacterized protein</fullName>
    </submittedName>
</protein>
<sequence>MSQVHRGEPASTGQGIQGLLNAGKWKGVLAGLRIQLPIVYTHAVVIGRGDASVPLTDRGLIKQRDLMGDEDQPEPGGRTLWQ</sequence>
<proteinExistence type="predicted"/>
<dbReference type="AlphaFoldDB" id="A0A9D3Q4B5"/>
<evidence type="ECO:0000313" key="3">
    <source>
        <dbReference type="Proteomes" id="UP001046870"/>
    </source>
</evidence>
<accession>A0A9D3Q4B5</accession>
<evidence type="ECO:0000313" key="2">
    <source>
        <dbReference type="EMBL" id="KAG7473485.1"/>
    </source>
</evidence>
<name>A0A9D3Q4B5_MEGAT</name>
<comment type="caution">
    <text evidence="2">The sequence shown here is derived from an EMBL/GenBank/DDBJ whole genome shotgun (WGS) entry which is preliminary data.</text>
</comment>
<dbReference type="EMBL" id="JAFDVH010000007">
    <property type="protein sequence ID" value="KAG7473485.1"/>
    <property type="molecule type" value="Genomic_DNA"/>
</dbReference>
<keyword evidence="3" id="KW-1185">Reference proteome</keyword>
<reference evidence="2" key="1">
    <citation type="submission" date="2021-01" db="EMBL/GenBank/DDBJ databases">
        <authorList>
            <person name="Zahm M."/>
            <person name="Roques C."/>
            <person name="Cabau C."/>
            <person name="Klopp C."/>
            <person name="Donnadieu C."/>
            <person name="Jouanno E."/>
            <person name="Lampietro C."/>
            <person name="Louis A."/>
            <person name="Herpin A."/>
            <person name="Echchiki A."/>
            <person name="Berthelot C."/>
            <person name="Parey E."/>
            <person name="Roest-Crollius H."/>
            <person name="Braasch I."/>
            <person name="Postlethwait J."/>
            <person name="Bobe J."/>
            <person name="Montfort J."/>
            <person name="Bouchez O."/>
            <person name="Begum T."/>
            <person name="Mejri S."/>
            <person name="Adams A."/>
            <person name="Chen W.-J."/>
            <person name="Guiguen Y."/>
        </authorList>
    </citation>
    <scope>NUCLEOTIDE SEQUENCE</scope>
    <source>
        <strain evidence="2">YG-15Mar2019-1</strain>
        <tissue evidence="2">Brain</tissue>
    </source>
</reference>
<gene>
    <name evidence="2" type="ORF">MATL_G00096410</name>
</gene>
<dbReference type="Proteomes" id="UP001046870">
    <property type="component" value="Chromosome 7"/>
</dbReference>
<feature type="region of interest" description="Disordered" evidence="1">
    <location>
        <begin position="62"/>
        <end position="82"/>
    </location>
</feature>
<evidence type="ECO:0000256" key="1">
    <source>
        <dbReference type="SAM" id="MobiDB-lite"/>
    </source>
</evidence>
<organism evidence="2 3">
    <name type="scientific">Megalops atlanticus</name>
    <name type="common">Tarpon</name>
    <name type="synonym">Clupea gigantea</name>
    <dbReference type="NCBI Taxonomy" id="7932"/>
    <lineage>
        <taxon>Eukaryota</taxon>
        <taxon>Metazoa</taxon>
        <taxon>Chordata</taxon>
        <taxon>Craniata</taxon>
        <taxon>Vertebrata</taxon>
        <taxon>Euteleostomi</taxon>
        <taxon>Actinopterygii</taxon>
        <taxon>Neopterygii</taxon>
        <taxon>Teleostei</taxon>
        <taxon>Elopiformes</taxon>
        <taxon>Megalopidae</taxon>
        <taxon>Megalops</taxon>
    </lineage>
</organism>